<reference evidence="2" key="1">
    <citation type="submission" date="2022-03" db="EMBL/GenBank/DDBJ databases">
        <title>Draft genome sequence of Aduncisulcus paluster, a free-living microaerophilic Fornicata.</title>
        <authorList>
            <person name="Yuyama I."/>
            <person name="Kume K."/>
            <person name="Tamura T."/>
            <person name="Inagaki Y."/>
            <person name="Hashimoto T."/>
        </authorList>
    </citation>
    <scope>NUCLEOTIDE SEQUENCE</scope>
    <source>
        <strain evidence="2">NY0171</strain>
    </source>
</reference>
<gene>
    <name evidence="2" type="ORF">ADUPG1_003080</name>
</gene>
<proteinExistence type="predicted"/>
<dbReference type="Pfam" id="PF00881">
    <property type="entry name" value="Nitroreductase"/>
    <property type="match status" value="1"/>
</dbReference>
<dbReference type="SUPFAM" id="SSF55469">
    <property type="entry name" value="FMN-dependent nitroreductase-like"/>
    <property type="match status" value="1"/>
</dbReference>
<accession>A0ABQ5KU12</accession>
<sequence length="107" mass="12282">MKLDFFKNFQEKDFDLTDDRKLIDWAGKQAYIPLANMMTSAAALEIDSCPIEGFDQAGINALLNKEGIFKSDEFTAAVMVAFGYRDESQRMSEKTRRPMDEVTKWVK</sequence>
<comment type="caution">
    <text evidence="2">The sequence shown here is derived from an EMBL/GenBank/DDBJ whole genome shotgun (WGS) entry which is preliminary data.</text>
</comment>
<dbReference type="InterPro" id="IPR029479">
    <property type="entry name" value="Nitroreductase"/>
</dbReference>
<organism evidence="2 3">
    <name type="scientific">Aduncisulcus paluster</name>
    <dbReference type="NCBI Taxonomy" id="2918883"/>
    <lineage>
        <taxon>Eukaryota</taxon>
        <taxon>Metamonada</taxon>
        <taxon>Carpediemonas-like organisms</taxon>
        <taxon>Aduncisulcus</taxon>
    </lineage>
</organism>
<dbReference type="Proteomes" id="UP001057375">
    <property type="component" value="Unassembled WGS sequence"/>
</dbReference>
<dbReference type="EMBL" id="BQXS01003963">
    <property type="protein sequence ID" value="GKT35944.1"/>
    <property type="molecule type" value="Genomic_DNA"/>
</dbReference>
<evidence type="ECO:0000313" key="2">
    <source>
        <dbReference type="EMBL" id="GKT35944.1"/>
    </source>
</evidence>
<keyword evidence="3" id="KW-1185">Reference proteome</keyword>
<evidence type="ECO:0000313" key="3">
    <source>
        <dbReference type="Proteomes" id="UP001057375"/>
    </source>
</evidence>
<feature type="domain" description="Nitroreductase" evidence="1">
    <location>
        <begin position="17"/>
        <end position="84"/>
    </location>
</feature>
<protein>
    <submittedName>
        <fullName evidence="2">NAD(P)H-dependent oxidoreductase</fullName>
    </submittedName>
</protein>
<dbReference type="Gene3D" id="3.40.109.10">
    <property type="entry name" value="NADH Oxidase"/>
    <property type="match status" value="1"/>
</dbReference>
<dbReference type="InterPro" id="IPR000415">
    <property type="entry name" value="Nitroreductase-like"/>
</dbReference>
<name>A0ABQ5KU12_9EUKA</name>
<evidence type="ECO:0000259" key="1">
    <source>
        <dbReference type="Pfam" id="PF00881"/>
    </source>
</evidence>